<protein>
    <submittedName>
        <fullName evidence="3">HNH endonuclease</fullName>
    </submittedName>
</protein>
<dbReference type="Gene3D" id="1.10.30.50">
    <property type="match status" value="1"/>
</dbReference>
<organism evidence="3 4">
    <name type="scientific">Nocardia amamiensis</name>
    <dbReference type="NCBI Taxonomy" id="404578"/>
    <lineage>
        <taxon>Bacteria</taxon>
        <taxon>Bacillati</taxon>
        <taxon>Actinomycetota</taxon>
        <taxon>Actinomycetes</taxon>
        <taxon>Mycobacteriales</taxon>
        <taxon>Nocardiaceae</taxon>
        <taxon>Nocardia</taxon>
    </lineage>
</organism>
<accession>A0ABS0CXV1</accession>
<feature type="domain" description="HNH nuclease" evidence="2">
    <location>
        <begin position="16"/>
        <end position="65"/>
    </location>
</feature>
<reference evidence="3 4" key="1">
    <citation type="submission" date="2020-10" db="EMBL/GenBank/DDBJ databases">
        <title>Identification of Nocardia species via Next-generation sequencing and recognition of intraspecies genetic diversity.</title>
        <authorList>
            <person name="Li P."/>
            <person name="Li P."/>
            <person name="Lu B."/>
        </authorList>
    </citation>
    <scope>NUCLEOTIDE SEQUENCE [LARGE SCALE GENOMIC DNA]</scope>
    <source>
        <strain evidence="3 4">BJ06-0157</strain>
    </source>
</reference>
<keyword evidence="3" id="KW-0255">Endonuclease</keyword>
<dbReference type="InterPro" id="IPR002711">
    <property type="entry name" value="HNH"/>
</dbReference>
<keyword evidence="4" id="KW-1185">Reference proteome</keyword>
<dbReference type="GO" id="GO:0004519">
    <property type="term" value="F:endonuclease activity"/>
    <property type="evidence" value="ECO:0007669"/>
    <property type="project" value="UniProtKB-KW"/>
</dbReference>
<keyword evidence="3" id="KW-0378">Hydrolase</keyword>
<keyword evidence="3" id="KW-0540">Nuclease</keyword>
<evidence type="ECO:0000259" key="2">
    <source>
        <dbReference type="SMART" id="SM00507"/>
    </source>
</evidence>
<gene>
    <name evidence="3" type="ORF">IU459_27085</name>
</gene>
<feature type="region of interest" description="Disordered" evidence="1">
    <location>
        <begin position="1"/>
        <end position="24"/>
    </location>
</feature>
<evidence type="ECO:0000256" key="1">
    <source>
        <dbReference type="SAM" id="MobiDB-lite"/>
    </source>
</evidence>
<feature type="compositionally biased region" description="Basic and acidic residues" evidence="1">
    <location>
        <begin position="1"/>
        <end position="11"/>
    </location>
</feature>
<evidence type="ECO:0000313" key="3">
    <source>
        <dbReference type="EMBL" id="MBF6301181.1"/>
    </source>
</evidence>
<feature type="region of interest" description="Disordered" evidence="1">
    <location>
        <begin position="67"/>
        <end position="96"/>
    </location>
</feature>
<comment type="caution">
    <text evidence="3">The sequence shown here is derived from an EMBL/GenBank/DDBJ whole genome shotgun (WGS) entry which is preliminary data.</text>
</comment>
<proteinExistence type="predicted"/>
<dbReference type="EMBL" id="JADLQX010000024">
    <property type="protein sequence ID" value="MBF6301181.1"/>
    <property type="molecule type" value="Genomic_DNA"/>
</dbReference>
<name>A0ABS0CXV1_9NOCA</name>
<dbReference type="Pfam" id="PF01844">
    <property type="entry name" value="HNH"/>
    <property type="match status" value="1"/>
</dbReference>
<dbReference type="InterPro" id="IPR003615">
    <property type="entry name" value="HNH_nuc"/>
</dbReference>
<dbReference type="CDD" id="cd00085">
    <property type="entry name" value="HNHc"/>
    <property type="match status" value="1"/>
</dbReference>
<dbReference type="Proteomes" id="UP000702209">
    <property type="component" value="Unassembled WGS sequence"/>
</dbReference>
<dbReference type="RefSeq" id="WP_195132408.1">
    <property type="nucleotide sequence ID" value="NZ_JADLQX010000024.1"/>
</dbReference>
<dbReference type="SMART" id="SM00507">
    <property type="entry name" value="HNHc"/>
    <property type="match status" value="1"/>
</dbReference>
<evidence type="ECO:0000313" key="4">
    <source>
        <dbReference type="Proteomes" id="UP000702209"/>
    </source>
</evidence>
<sequence length="96" mass="10974">MAWSRDPDRYRGVPRAQAEQIRQRDKGICQKCSRPGHEVDHIINVKADGTDDDDNLQVLCKDCHDAKTQGEAQAGKAKRSRYREPEPHPGRLPRRS</sequence>